<evidence type="ECO:0000313" key="3">
    <source>
        <dbReference type="Proteomes" id="UP001044222"/>
    </source>
</evidence>
<dbReference type="Proteomes" id="UP001044222">
    <property type="component" value="Chromosome 10"/>
</dbReference>
<evidence type="ECO:0000313" key="2">
    <source>
        <dbReference type="EMBL" id="KAG5840885.1"/>
    </source>
</evidence>
<feature type="region of interest" description="Disordered" evidence="1">
    <location>
        <begin position="1"/>
        <end position="30"/>
    </location>
</feature>
<proteinExistence type="predicted"/>
<evidence type="ECO:0000256" key="1">
    <source>
        <dbReference type="SAM" id="MobiDB-lite"/>
    </source>
</evidence>
<dbReference type="AlphaFoldDB" id="A0A9D3RS67"/>
<accession>A0A9D3RS67</accession>
<protein>
    <submittedName>
        <fullName evidence="2">Uncharacterized protein</fullName>
    </submittedName>
</protein>
<reference evidence="2" key="1">
    <citation type="submission" date="2021-01" db="EMBL/GenBank/DDBJ databases">
        <title>A chromosome-scale assembly of European eel, Anguilla anguilla.</title>
        <authorList>
            <person name="Henkel C."/>
            <person name="Jong-Raadsen S.A."/>
            <person name="Dufour S."/>
            <person name="Weltzien F.-A."/>
            <person name="Palstra A.P."/>
            <person name="Pelster B."/>
            <person name="Spaink H.P."/>
            <person name="Van Den Thillart G.E."/>
            <person name="Jansen H."/>
            <person name="Zahm M."/>
            <person name="Klopp C."/>
            <person name="Cedric C."/>
            <person name="Louis A."/>
            <person name="Berthelot C."/>
            <person name="Parey E."/>
            <person name="Roest Crollius H."/>
            <person name="Montfort J."/>
            <person name="Robinson-Rechavi M."/>
            <person name="Bucao C."/>
            <person name="Bouchez O."/>
            <person name="Gislard M."/>
            <person name="Lluch J."/>
            <person name="Milhes M."/>
            <person name="Lampietro C."/>
            <person name="Lopez Roques C."/>
            <person name="Donnadieu C."/>
            <person name="Braasch I."/>
            <person name="Desvignes T."/>
            <person name="Postlethwait J."/>
            <person name="Bobe J."/>
            <person name="Guiguen Y."/>
            <person name="Dirks R."/>
        </authorList>
    </citation>
    <scope>NUCLEOTIDE SEQUENCE</scope>
    <source>
        <strain evidence="2">Tag_6206</strain>
        <tissue evidence="2">Liver</tissue>
    </source>
</reference>
<keyword evidence="3" id="KW-1185">Reference proteome</keyword>
<gene>
    <name evidence="2" type="ORF">ANANG_G00193460</name>
</gene>
<comment type="caution">
    <text evidence="2">The sequence shown here is derived from an EMBL/GenBank/DDBJ whole genome shotgun (WGS) entry which is preliminary data.</text>
</comment>
<dbReference type="EMBL" id="JAFIRN010000010">
    <property type="protein sequence ID" value="KAG5840885.1"/>
    <property type="molecule type" value="Genomic_DNA"/>
</dbReference>
<sequence length="95" mass="10614">GQDRQQTGAGSADTKRGRSQASRGGRTERSGWFCDSLWSLGVLVALQKFPQKFQEIFVKTEKPLTAAVLEVLFKCTLAEKGSNRFEAQCRTLAFW</sequence>
<feature type="non-terminal residue" evidence="2">
    <location>
        <position position="95"/>
    </location>
</feature>
<organism evidence="2 3">
    <name type="scientific">Anguilla anguilla</name>
    <name type="common">European freshwater eel</name>
    <name type="synonym">Muraena anguilla</name>
    <dbReference type="NCBI Taxonomy" id="7936"/>
    <lineage>
        <taxon>Eukaryota</taxon>
        <taxon>Metazoa</taxon>
        <taxon>Chordata</taxon>
        <taxon>Craniata</taxon>
        <taxon>Vertebrata</taxon>
        <taxon>Euteleostomi</taxon>
        <taxon>Actinopterygii</taxon>
        <taxon>Neopterygii</taxon>
        <taxon>Teleostei</taxon>
        <taxon>Anguilliformes</taxon>
        <taxon>Anguillidae</taxon>
        <taxon>Anguilla</taxon>
    </lineage>
</organism>
<name>A0A9D3RS67_ANGAN</name>